<feature type="transmembrane region" description="Helical" evidence="1">
    <location>
        <begin position="234"/>
        <end position="257"/>
    </location>
</feature>
<organism evidence="3 4">
    <name type="scientific">Geomobilimonas luticola</name>
    <dbReference type="NCBI Taxonomy" id="1114878"/>
    <lineage>
        <taxon>Bacteria</taxon>
        <taxon>Pseudomonadati</taxon>
        <taxon>Thermodesulfobacteriota</taxon>
        <taxon>Desulfuromonadia</taxon>
        <taxon>Geobacterales</taxon>
        <taxon>Geobacteraceae</taxon>
        <taxon>Geomobilimonas</taxon>
    </lineage>
</organism>
<dbReference type="SUPFAM" id="SSF53448">
    <property type="entry name" value="Nucleotide-diphospho-sugar transferases"/>
    <property type="match status" value="1"/>
</dbReference>
<name>A0ABS5SGQ4_9BACT</name>
<dbReference type="InterPro" id="IPR050256">
    <property type="entry name" value="Glycosyltransferase_2"/>
</dbReference>
<proteinExistence type="predicted"/>
<dbReference type="CDD" id="cd04179">
    <property type="entry name" value="DPM_DPG-synthase_like"/>
    <property type="match status" value="1"/>
</dbReference>
<protein>
    <submittedName>
        <fullName evidence="3">Glycosyltransferase family 2 protein</fullName>
    </submittedName>
</protein>
<dbReference type="PANTHER" id="PTHR48090">
    <property type="entry name" value="UNDECAPRENYL-PHOSPHATE 4-DEOXY-4-FORMAMIDO-L-ARABINOSE TRANSFERASE-RELATED"/>
    <property type="match status" value="1"/>
</dbReference>
<dbReference type="RefSeq" id="WP_214175852.1">
    <property type="nucleotide sequence ID" value="NZ_JAHCVK010000005.1"/>
</dbReference>
<comment type="caution">
    <text evidence="3">The sequence shown here is derived from an EMBL/GenBank/DDBJ whole genome shotgun (WGS) entry which is preliminary data.</text>
</comment>
<evidence type="ECO:0000256" key="1">
    <source>
        <dbReference type="SAM" id="Phobius"/>
    </source>
</evidence>
<keyword evidence="1" id="KW-0472">Membrane</keyword>
<dbReference type="Gene3D" id="3.90.550.10">
    <property type="entry name" value="Spore Coat Polysaccharide Biosynthesis Protein SpsA, Chain A"/>
    <property type="match status" value="1"/>
</dbReference>
<dbReference type="InterPro" id="IPR029044">
    <property type="entry name" value="Nucleotide-diphossugar_trans"/>
</dbReference>
<dbReference type="Pfam" id="PF00535">
    <property type="entry name" value="Glycos_transf_2"/>
    <property type="match status" value="1"/>
</dbReference>
<dbReference type="Proteomes" id="UP000756860">
    <property type="component" value="Unassembled WGS sequence"/>
</dbReference>
<feature type="domain" description="Glycosyltransferase 2-like" evidence="2">
    <location>
        <begin position="7"/>
        <end position="165"/>
    </location>
</feature>
<dbReference type="EMBL" id="JAHCVK010000005">
    <property type="protein sequence ID" value="MBT0653852.1"/>
    <property type="molecule type" value="Genomic_DNA"/>
</dbReference>
<keyword evidence="1" id="KW-0812">Transmembrane</keyword>
<dbReference type="InterPro" id="IPR001173">
    <property type="entry name" value="Glyco_trans_2-like"/>
</dbReference>
<dbReference type="PANTHER" id="PTHR48090:SF6">
    <property type="entry name" value="SLR5056 PROTEIN"/>
    <property type="match status" value="1"/>
</dbReference>
<evidence type="ECO:0000313" key="4">
    <source>
        <dbReference type="Proteomes" id="UP000756860"/>
    </source>
</evidence>
<reference evidence="3 4" key="1">
    <citation type="submission" date="2021-05" db="EMBL/GenBank/DDBJ databases">
        <title>The draft genome of Geobacter luticola JCM 17780.</title>
        <authorList>
            <person name="Xu Z."/>
            <person name="Masuda Y."/>
            <person name="Itoh H."/>
            <person name="Senoo K."/>
        </authorList>
    </citation>
    <scope>NUCLEOTIDE SEQUENCE [LARGE SCALE GENOMIC DNA]</scope>
    <source>
        <strain evidence="3 4">JCM 17780</strain>
    </source>
</reference>
<keyword evidence="4" id="KW-1185">Reference proteome</keyword>
<feature type="transmembrane region" description="Helical" evidence="1">
    <location>
        <begin position="269"/>
        <end position="289"/>
    </location>
</feature>
<evidence type="ECO:0000259" key="2">
    <source>
        <dbReference type="Pfam" id="PF00535"/>
    </source>
</evidence>
<keyword evidence="1" id="KW-1133">Transmembrane helix</keyword>
<evidence type="ECO:0000313" key="3">
    <source>
        <dbReference type="EMBL" id="MBT0653852.1"/>
    </source>
</evidence>
<accession>A0ABS5SGQ4</accession>
<gene>
    <name evidence="3" type="ORF">KI810_12350</name>
</gene>
<sequence>MKLIIQIPCFNEAAALPVTLKDLPREIPGFDRVEWLVINDGSTDGTAEVALNNGADHVVSFTKNQGLARAFMAGLDSCIKLGADVIVNTDADNQYLAADIPALVAPILAGSADVVIGARPIDEIESFSLTKKMLQKAGSTIVRFVSKTTIPDAPSGFRAMTREAAMRFNVFNDYTYTLETIIQAGQKNIATASVPVRVNSSLRPSRLVKSNSSYIRKSLVTIVRIFVVYKAFRFFMSVGLTALSLGLLGGARFLYYYVTGDGGGHVQSLILSSILLGVGFQTILTAFLADLLAVNRRLMEDVQYRVKKLEHPGPTDPHPGIREKQ</sequence>